<dbReference type="CDD" id="cd00085">
    <property type="entry name" value="HNHc"/>
    <property type="match status" value="1"/>
</dbReference>
<dbReference type="Proteomes" id="UP000216052">
    <property type="component" value="Chromosome"/>
</dbReference>
<evidence type="ECO:0000259" key="1">
    <source>
        <dbReference type="SMART" id="SM00507"/>
    </source>
</evidence>
<accession>A0ABZ3J5P2</accession>
<proteinExistence type="predicted"/>
<gene>
    <name evidence="2" type="ORF">SPACI_034970</name>
</gene>
<sequence>MKKYAWNLGYLSYREMYKLGAKKTPANQTTNLIKVHQNFHSHIPAVFINDQVIGLTSLLFCRWKNPELKNQKETPYTQQGRRLYQQRTGKASLLPRKDEWLAGHLRQKQLYGQHNSLYTFEYFLNRAYAFNRDKGKCRICGKQLAQNDIDFHHVRPQLPAYMLNRVSNLASICISCHNTIHSTVPPQGSAKFNRKITRMREKLSLESHKVLMERRMRRKSHVRCETREKGRRTAHKCVRGRPLPIVAMSTTSVANATIRYIASNVDTLPPPF</sequence>
<dbReference type="RefSeq" id="WP_176772817.1">
    <property type="nucleotide sequence ID" value="NZ_CP155571.1"/>
</dbReference>
<dbReference type="InterPro" id="IPR003615">
    <property type="entry name" value="HNH_nuc"/>
</dbReference>
<dbReference type="EMBL" id="CP155571">
    <property type="protein sequence ID" value="XFO73411.1"/>
    <property type="molecule type" value="Genomic_DNA"/>
</dbReference>
<name>A0ABZ3J5P2_SPOA4</name>
<dbReference type="Gene3D" id="1.10.30.50">
    <property type="match status" value="1"/>
</dbReference>
<feature type="domain" description="HNH nuclease" evidence="1">
    <location>
        <begin position="124"/>
        <end position="178"/>
    </location>
</feature>
<dbReference type="Pfam" id="PF01844">
    <property type="entry name" value="HNH"/>
    <property type="match status" value="1"/>
</dbReference>
<keyword evidence="3" id="KW-1185">Reference proteome</keyword>
<dbReference type="SMART" id="SM00507">
    <property type="entry name" value="HNHc"/>
    <property type="match status" value="1"/>
</dbReference>
<reference evidence="2" key="1">
    <citation type="submission" date="2024-05" db="EMBL/GenBank/DDBJ databases">
        <title>Isolation and characterization of Sporomusa carbonis sp. nov., a carboxydotrophic hydrogenogen in the genus of Sporomusa isolated from a charcoal burning pile.</title>
        <authorList>
            <person name="Boeer T."/>
            <person name="Rosenbaum F."/>
            <person name="Eysell L."/>
            <person name="Mueller V."/>
            <person name="Daniel R."/>
            <person name="Poehlein A."/>
        </authorList>
    </citation>
    <scope>NUCLEOTIDE SEQUENCE [LARGE SCALE GENOMIC DNA]</scope>
    <source>
        <strain evidence="2">DSM 3132</strain>
    </source>
</reference>
<protein>
    <recommendedName>
        <fullName evidence="1">HNH nuclease domain-containing protein</fullName>
    </recommendedName>
</protein>
<evidence type="ECO:0000313" key="2">
    <source>
        <dbReference type="EMBL" id="XFO73411.1"/>
    </source>
</evidence>
<organism evidence="2 3">
    <name type="scientific">Sporomusa acidovorans (strain ATCC 49682 / DSM 3132 / Mol)</name>
    <dbReference type="NCBI Taxonomy" id="1123286"/>
    <lineage>
        <taxon>Bacteria</taxon>
        <taxon>Bacillati</taxon>
        <taxon>Bacillota</taxon>
        <taxon>Negativicutes</taxon>
        <taxon>Selenomonadales</taxon>
        <taxon>Sporomusaceae</taxon>
        <taxon>Sporomusa</taxon>
    </lineage>
</organism>
<evidence type="ECO:0000313" key="3">
    <source>
        <dbReference type="Proteomes" id="UP000216052"/>
    </source>
</evidence>
<dbReference type="InterPro" id="IPR002711">
    <property type="entry name" value="HNH"/>
</dbReference>